<gene>
    <name evidence="1" type="ORF">ESB00_05080</name>
</gene>
<organism evidence="1 2">
    <name type="scientific">Oleiharenicola lentus</name>
    <dbReference type="NCBI Taxonomy" id="2508720"/>
    <lineage>
        <taxon>Bacteria</taxon>
        <taxon>Pseudomonadati</taxon>
        <taxon>Verrucomicrobiota</taxon>
        <taxon>Opitutia</taxon>
        <taxon>Opitutales</taxon>
        <taxon>Opitutaceae</taxon>
        <taxon>Oleiharenicola</taxon>
    </lineage>
</organism>
<evidence type="ECO:0000313" key="2">
    <source>
        <dbReference type="Proteomes" id="UP000290218"/>
    </source>
</evidence>
<dbReference type="EMBL" id="SDHX01000001">
    <property type="protein sequence ID" value="RXK55273.1"/>
    <property type="molecule type" value="Genomic_DNA"/>
</dbReference>
<dbReference type="RefSeq" id="WP_129046637.1">
    <property type="nucleotide sequence ID" value="NZ_SDHX01000001.1"/>
</dbReference>
<name>A0A4Q1C8J7_9BACT</name>
<sequence>MEKPAIKILGHLRQTSWPRFARLQRTAARLARGRGQPKGIYKFASNEACTVWTESLNRTGK</sequence>
<comment type="caution">
    <text evidence="1">The sequence shown here is derived from an EMBL/GenBank/DDBJ whole genome shotgun (WGS) entry which is preliminary data.</text>
</comment>
<proteinExistence type="predicted"/>
<accession>A0A4Q1C8J7</accession>
<protein>
    <submittedName>
        <fullName evidence="1">Uncharacterized protein</fullName>
    </submittedName>
</protein>
<evidence type="ECO:0000313" key="1">
    <source>
        <dbReference type="EMBL" id="RXK55273.1"/>
    </source>
</evidence>
<dbReference type="AlphaFoldDB" id="A0A4Q1C8J7"/>
<keyword evidence="2" id="KW-1185">Reference proteome</keyword>
<reference evidence="1 2" key="1">
    <citation type="submission" date="2019-01" db="EMBL/GenBank/DDBJ databases">
        <title>Lacunisphaera sp. strain TWA-58.</title>
        <authorList>
            <person name="Chen W.-M."/>
        </authorList>
    </citation>
    <scope>NUCLEOTIDE SEQUENCE [LARGE SCALE GENOMIC DNA]</scope>
    <source>
        <strain evidence="1 2">TWA-58</strain>
    </source>
</reference>
<dbReference type="Proteomes" id="UP000290218">
    <property type="component" value="Unassembled WGS sequence"/>
</dbReference>